<dbReference type="InterPro" id="IPR036986">
    <property type="entry name" value="S4_RNA-bd_sf"/>
</dbReference>
<evidence type="ECO:0000256" key="3">
    <source>
        <dbReference type="ARBA" id="ARBA00022884"/>
    </source>
</evidence>
<dbReference type="InterPro" id="IPR022801">
    <property type="entry name" value="Ribosomal_uS4"/>
</dbReference>
<comment type="similarity">
    <text evidence="1 7 8">Belongs to the universal ribosomal protein uS4 family.</text>
</comment>
<comment type="function">
    <text evidence="7">One of the primary rRNA binding proteins, it binds directly to 16S rRNA where it nucleates assembly of the body of the 30S subunit.</text>
</comment>
<dbReference type="PROSITE" id="PS00632">
    <property type="entry name" value="RIBOSOMAL_S4"/>
    <property type="match status" value="1"/>
</dbReference>
<dbReference type="PANTHER" id="PTHR11831:SF4">
    <property type="entry name" value="SMALL RIBOSOMAL SUBUNIT PROTEIN US4M"/>
    <property type="match status" value="1"/>
</dbReference>
<dbReference type="InterPro" id="IPR018079">
    <property type="entry name" value="Ribosomal_uS4_CS"/>
</dbReference>
<evidence type="ECO:0000313" key="11">
    <source>
        <dbReference type="EMBL" id="ALO63545.1"/>
    </source>
</evidence>
<accession>A0A0S2LQS3</accession>
<evidence type="ECO:0000256" key="7">
    <source>
        <dbReference type="HAMAP-Rule" id="MF_01306"/>
    </source>
</evidence>
<dbReference type="GeneID" id="26379043"/>
<protein>
    <recommendedName>
        <fullName evidence="6 7">Small ribosomal subunit protein uS4c</fullName>
    </recommendedName>
</protein>
<dbReference type="RefSeq" id="YP_009185225.1">
    <property type="nucleotide sequence ID" value="NC_028586.1"/>
</dbReference>
<dbReference type="SMART" id="SM00363">
    <property type="entry name" value="S4"/>
    <property type="match status" value="2"/>
</dbReference>
<keyword evidence="4 7" id="KW-0689">Ribosomal protein</keyword>
<feature type="domain" description="RNA-binding S4" evidence="9">
    <location>
        <begin position="207"/>
        <end position="271"/>
    </location>
</feature>
<dbReference type="GO" id="GO:0015935">
    <property type="term" value="C:small ribosomal subunit"/>
    <property type="evidence" value="ECO:0007669"/>
    <property type="project" value="InterPro"/>
</dbReference>
<dbReference type="Gene3D" id="1.10.1050.10">
    <property type="entry name" value="Ribosomal Protein S4 Delta 41, Chain A, domain 1"/>
    <property type="match status" value="1"/>
</dbReference>
<dbReference type="FunFam" id="3.10.290.10:FF:000001">
    <property type="entry name" value="30S ribosomal protein S4"/>
    <property type="match status" value="1"/>
</dbReference>
<dbReference type="SMART" id="SM01390">
    <property type="entry name" value="Ribosomal_S4"/>
    <property type="match status" value="1"/>
</dbReference>
<geneLocation type="chloroplast" evidence="11"/>
<dbReference type="AlphaFoldDB" id="A0A0S2LQS3"/>
<keyword evidence="5 7" id="KW-0687">Ribonucleoprotein</keyword>
<dbReference type="InterPro" id="IPR002942">
    <property type="entry name" value="S4_RNA-bd"/>
</dbReference>
<dbReference type="PROSITE" id="PS50889">
    <property type="entry name" value="S4"/>
    <property type="match status" value="2"/>
</dbReference>
<dbReference type="GO" id="GO:0003735">
    <property type="term" value="F:structural constituent of ribosome"/>
    <property type="evidence" value="ECO:0007669"/>
    <property type="project" value="InterPro"/>
</dbReference>
<comment type="subcellular location">
    <subcellularLocation>
        <location evidence="7">Plastid</location>
        <location evidence="7">Chloroplast</location>
    </subcellularLocation>
</comment>
<evidence type="ECO:0000256" key="6">
    <source>
        <dbReference type="ARBA" id="ARBA00035158"/>
    </source>
</evidence>
<comment type="function">
    <text evidence="7">With S5 and S12 plays an important role in translational accuracy.</text>
</comment>
<dbReference type="Pfam" id="PF00163">
    <property type="entry name" value="Ribosomal_S4"/>
    <property type="match status" value="1"/>
</dbReference>
<reference evidence="11" key="1">
    <citation type="journal article" date="2015" name="BMC Evol. Biol.">
        <title>Chloroplast phylogenomic analysis of chlorophyte green algae identifies a novel lineage sister to the Sphaeropleales (Chlorophyceae).</title>
        <authorList>
            <person name="Lemieux C."/>
            <person name="Vincent A.T."/>
            <person name="Labarre A."/>
            <person name="Otis C."/>
            <person name="Turmel M."/>
        </authorList>
    </citation>
    <scope>NUCLEOTIDE SEQUENCE</scope>
</reference>
<keyword evidence="3 7" id="KW-0694">RNA-binding</keyword>
<dbReference type="GO" id="GO:0006412">
    <property type="term" value="P:translation"/>
    <property type="evidence" value="ECO:0007669"/>
    <property type="project" value="UniProtKB-UniRule"/>
</dbReference>
<evidence type="ECO:0000256" key="2">
    <source>
        <dbReference type="ARBA" id="ARBA00022730"/>
    </source>
</evidence>
<dbReference type="GO" id="GO:0019843">
    <property type="term" value="F:rRNA binding"/>
    <property type="evidence" value="ECO:0007669"/>
    <property type="project" value="UniProtKB-UniRule"/>
</dbReference>
<dbReference type="EMBL" id="KT625421">
    <property type="protein sequence ID" value="ALO63545.1"/>
    <property type="molecule type" value="Genomic_DNA"/>
</dbReference>
<keyword evidence="2 7" id="KW-0699">rRNA-binding</keyword>
<evidence type="ECO:0000256" key="4">
    <source>
        <dbReference type="ARBA" id="ARBA00022980"/>
    </source>
</evidence>
<sequence>MKIKDQFIKVYKFNMKFYMSRYVGPRLRIIRRLGKLRGFTRKKPFRRSFRGKGMFRGKVLPPGQHGLTKLFKSRPFDSCESDYLIRLKVKQRLRYNYGIGEKQLINYVRKAKKMKESTGQVLLQLLEMRLDNIVFRLNMAPTIIAARQLISHGHIRVNQKKVNVASYMCKPKDVISVAMKQSSLKLVNRNLQSYYKKMRFYKKRLEKTLAYILFQLKIVSTMTIALELINQGKVLVNNRKTNAPNYICNAKDVLSITTDQGLRKIKLSEYFRD</sequence>
<evidence type="ECO:0000256" key="1">
    <source>
        <dbReference type="ARBA" id="ARBA00007465"/>
    </source>
</evidence>
<feature type="domain" description="Small ribosomal subunit protein uS4 N-terminal" evidence="10">
    <location>
        <begin position="21"/>
        <end position="127"/>
    </location>
</feature>
<proteinExistence type="inferred from homology"/>
<dbReference type="SUPFAM" id="SSF55174">
    <property type="entry name" value="Alpha-L RNA-binding motif"/>
    <property type="match status" value="2"/>
</dbReference>
<evidence type="ECO:0000259" key="10">
    <source>
        <dbReference type="SMART" id="SM01390"/>
    </source>
</evidence>
<name>A0A0S2LQS3_9CHLO</name>
<dbReference type="PANTHER" id="PTHR11831">
    <property type="entry name" value="30S 40S RIBOSOMAL PROTEIN"/>
    <property type="match status" value="1"/>
</dbReference>
<dbReference type="Gene3D" id="3.10.290.10">
    <property type="entry name" value="RNA-binding S4 domain"/>
    <property type="match status" value="2"/>
</dbReference>
<feature type="domain" description="RNA-binding S4" evidence="9">
    <location>
        <begin position="128"/>
        <end position="192"/>
    </location>
</feature>
<evidence type="ECO:0000256" key="5">
    <source>
        <dbReference type="ARBA" id="ARBA00023274"/>
    </source>
</evidence>
<dbReference type="HAMAP" id="MF_01306_B">
    <property type="entry name" value="Ribosomal_uS4_B"/>
    <property type="match status" value="1"/>
</dbReference>
<keyword evidence="11" id="KW-0150">Chloroplast</keyword>
<dbReference type="Pfam" id="PF01479">
    <property type="entry name" value="S4"/>
    <property type="match status" value="2"/>
</dbReference>
<dbReference type="InterPro" id="IPR001912">
    <property type="entry name" value="Ribosomal_uS4_N"/>
</dbReference>
<comment type="subunit">
    <text evidence="7">Part of the 30S ribosomal subunit. Contacts protein S5. The interaction surface between S4 and S5 is involved in control of translational fidelity.</text>
</comment>
<organism evidence="11">
    <name type="scientific">Bracteacoccus giganteus</name>
    <dbReference type="NCBI Taxonomy" id="50039"/>
    <lineage>
        <taxon>Eukaryota</taxon>
        <taxon>Viridiplantae</taxon>
        <taxon>Chlorophyta</taxon>
        <taxon>core chlorophytes</taxon>
        <taxon>Chlorophyceae</taxon>
        <taxon>CS clade</taxon>
        <taxon>Sphaeropleales</taxon>
        <taxon>Bracteacoccaceae</taxon>
        <taxon>Bracteacoccus</taxon>
    </lineage>
</organism>
<gene>
    <name evidence="7 11" type="primary">rps4</name>
</gene>
<dbReference type="GO" id="GO:0042274">
    <property type="term" value="P:ribosomal small subunit biogenesis"/>
    <property type="evidence" value="ECO:0007669"/>
    <property type="project" value="TreeGrafter"/>
</dbReference>
<keyword evidence="11" id="KW-0934">Plastid</keyword>
<dbReference type="CDD" id="cd00165">
    <property type="entry name" value="S4"/>
    <property type="match status" value="2"/>
</dbReference>
<dbReference type="GO" id="GO:0009507">
    <property type="term" value="C:chloroplast"/>
    <property type="evidence" value="ECO:0007669"/>
    <property type="project" value="UniProtKB-SubCell"/>
</dbReference>
<dbReference type="NCBIfam" id="NF003717">
    <property type="entry name" value="PRK05327.1"/>
    <property type="match status" value="1"/>
</dbReference>
<evidence type="ECO:0000256" key="8">
    <source>
        <dbReference type="RuleBase" id="RU003699"/>
    </source>
</evidence>
<evidence type="ECO:0000259" key="9">
    <source>
        <dbReference type="SMART" id="SM00363"/>
    </source>
</evidence>
<dbReference type="InterPro" id="IPR005709">
    <property type="entry name" value="Ribosomal_uS4_bac-type"/>
</dbReference>